<sequence length="107" mass="11935">MRVVAAILYIVLAICSLGIQGDVQAYSSISFNVAGATFATHRDFIEELREIVSRGTRIVNGLPSLNLESEVSLGTGSFRQSHQWHWLHNTLAIDVVNLYLVAFKWCK</sequence>
<dbReference type="EMBL" id="CM045760">
    <property type="protein sequence ID" value="KAI8027463.1"/>
    <property type="molecule type" value="Genomic_DNA"/>
</dbReference>
<reference evidence="1 2" key="1">
    <citation type="journal article" date="2022" name="Plant J.">
        <title>Chromosome-level genome of Camellia lanceoleosa provides a valuable resource for understanding genome evolution and self-incompatibility.</title>
        <authorList>
            <person name="Gong W."/>
            <person name="Xiao S."/>
            <person name="Wang L."/>
            <person name="Liao Z."/>
            <person name="Chang Y."/>
            <person name="Mo W."/>
            <person name="Hu G."/>
            <person name="Li W."/>
            <person name="Zhao G."/>
            <person name="Zhu H."/>
            <person name="Hu X."/>
            <person name="Ji K."/>
            <person name="Xiang X."/>
            <person name="Song Q."/>
            <person name="Yuan D."/>
            <person name="Jin S."/>
            <person name="Zhang L."/>
        </authorList>
    </citation>
    <scope>NUCLEOTIDE SEQUENCE [LARGE SCALE GENOMIC DNA]</scope>
    <source>
        <strain evidence="1">SQ_2022a</strain>
    </source>
</reference>
<protein>
    <submittedName>
        <fullName evidence="1">Uncharacterized protein</fullName>
    </submittedName>
</protein>
<name>A0ACC0IQT8_9ERIC</name>
<accession>A0ACC0IQT8</accession>
<gene>
    <name evidence="1" type="ORF">LOK49_LG02G01493</name>
</gene>
<evidence type="ECO:0000313" key="2">
    <source>
        <dbReference type="Proteomes" id="UP001060215"/>
    </source>
</evidence>
<proteinExistence type="predicted"/>
<comment type="caution">
    <text evidence="1">The sequence shown here is derived from an EMBL/GenBank/DDBJ whole genome shotgun (WGS) entry which is preliminary data.</text>
</comment>
<keyword evidence="2" id="KW-1185">Reference proteome</keyword>
<dbReference type="Proteomes" id="UP001060215">
    <property type="component" value="Chromosome 3"/>
</dbReference>
<organism evidence="1 2">
    <name type="scientific">Camellia lanceoleosa</name>
    <dbReference type="NCBI Taxonomy" id="1840588"/>
    <lineage>
        <taxon>Eukaryota</taxon>
        <taxon>Viridiplantae</taxon>
        <taxon>Streptophyta</taxon>
        <taxon>Embryophyta</taxon>
        <taxon>Tracheophyta</taxon>
        <taxon>Spermatophyta</taxon>
        <taxon>Magnoliopsida</taxon>
        <taxon>eudicotyledons</taxon>
        <taxon>Gunneridae</taxon>
        <taxon>Pentapetalae</taxon>
        <taxon>asterids</taxon>
        <taxon>Ericales</taxon>
        <taxon>Theaceae</taxon>
        <taxon>Camellia</taxon>
    </lineage>
</organism>
<evidence type="ECO:0000313" key="1">
    <source>
        <dbReference type="EMBL" id="KAI8027463.1"/>
    </source>
</evidence>